<feature type="region of interest" description="Disordered" evidence="1">
    <location>
        <begin position="1"/>
        <end position="57"/>
    </location>
</feature>
<name>A0A9J9LGQ5_RHIWR</name>
<evidence type="ECO:0000256" key="1">
    <source>
        <dbReference type="SAM" id="MobiDB-lite"/>
    </source>
</evidence>
<keyword evidence="3" id="KW-1185">Reference proteome</keyword>
<gene>
    <name evidence="2" type="ordered locus">Swit_5252</name>
</gene>
<sequence length="166" mass="17208">MAATAWPASKHWASIERGVAPTNASVTPVSARRSKRSVPWAQTASPASKSSDQSPGVVCESMHTCTARWRKPGYGHSPETLDIGRMALDPAKASRESARASYRRATDPVRDMPGRAFGAADRLAGGGGRLTCAGLAQKGARFAQALDGIGDGLALLGGGRRDGAHG</sequence>
<keyword evidence="2" id="KW-0614">Plasmid</keyword>
<dbReference type="AlphaFoldDB" id="A0A9J9LGQ5"/>
<proteinExistence type="predicted"/>
<protein>
    <submittedName>
        <fullName evidence="2">Uncharacterized protein</fullName>
    </submittedName>
</protein>
<geneLocation type="plasmid" evidence="2 3">
    <name>pSWIT01</name>
</geneLocation>
<accession>A0A9J9LGQ5</accession>
<dbReference type="EMBL" id="CP000700">
    <property type="protein sequence ID" value="ABQ71360.1"/>
    <property type="molecule type" value="Genomic_DNA"/>
</dbReference>
<dbReference type="KEGG" id="swi:Swit_5252"/>
<evidence type="ECO:0000313" key="2">
    <source>
        <dbReference type="EMBL" id="ABQ71360.1"/>
    </source>
</evidence>
<reference evidence="2 3" key="1">
    <citation type="journal article" date="2010" name="J. Bacteriol.">
        <title>Genome sequence of the dioxin-mineralizing bacterium Sphingomonas wittichii RW1.</title>
        <authorList>
            <person name="Miller T.R."/>
            <person name="Delcher A.L."/>
            <person name="Salzberg S.L."/>
            <person name="Saunders E."/>
            <person name="Detter J.C."/>
            <person name="Halden R.U."/>
        </authorList>
    </citation>
    <scope>NUCLEOTIDE SEQUENCE [LARGE SCALE GENOMIC DNA]</scope>
    <source>
        <strain evidence="3">DSM 6014 / CCUG 31198 / JCM 15750 / NBRC 105917 / EY 4224 / RW1</strain>
    </source>
</reference>
<feature type="region of interest" description="Disordered" evidence="1">
    <location>
        <begin position="92"/>
        <end position="113"/>
    </location>
</feature>
<feature type="compositionally biased region" description="Polar residues" evidence="1">
    <location>
        <begin position="40"/>
        <end position="54"/>
    </location>
</feature>
<dbReference type="Proteomes" id="UP000001989">
    <property type="component" value="Plasmid pSWIT01"/>
</dbReference>
<organism evidence="2 3">
    <name type="scientific">Rhizorhabdus wittichii (strain DSM 6014 / CCUG 31198 / JCM 15750 / NBRC 105917 / EY 4224 / RW1)</name>
    <name type="common">Sphingomonas wittichii</name>
    <dbReference type="NCBI Taxonomy" id="392499"/>
    <lineage>
        <taxon>Bacteria</taxon>
        <taxon>Pseudomonadati</taxon>
        <taxon>Pseudomonadota</taxon>
        <taxon>Alphaproteobacteria</taxon>
        <taxon>Sphingomonadales</taxon>
        <taxon>Sphingomonadaceae</taxon>
        <taxon>Rhizorhabdus</taxon>
    </lineage>
</organism>
<evidence type="ECO:0000313" key="3">
    <source>
        <dbReference type="Proteomes" id="UP000001989"/>
    </source>
</evidence>